<dbReference type="STRING" id="131310.A0A0N4ZUZ8"/>
<evidence type="ECO:0000256" key="2">
    <source>
        <dbReference type="ARBA" id="ARBA00022737"/>
    </source>
</evidence>
<dbReference type="InterPro" id="IPR051746">
    <property type="entry name" value="Kelch_domain_containing_8"/>
</dbReference>
<reference evidence="4" key="1">
    <citation type="submission" date="2017-02" db="UniProtKB">
        <authorList>
            <consortium name="WormBaseParasite"/>
        </authorList>
    </citation>
    <scope>IDENTIFICATION</scope>
</reference>
<dbReference type="PANTHER" id="PTHR46260:SF3">
    <property type="entry name" value="RING-TYPE DOMAIN-CONTAINING PROTEIN"/>
    <property type="match status" value="1"/>
</dbReference>
<protein>
    <submittedName>
        <fullName evidence="4">BACK domain-containing protein</fullName>
    </submittedName>
</protein>
<keyword evidence="1" id="KW-0880">Kelch repeat</keyword>
<dbReference type="SUPFAM" id="SSF117281">
    <property type="entry name" value="Kelch motif"/>
    <property type="match status" value="2"/>
</dbReference>
<dbReference type="WBParaSite" id="PTRK_0001240900.1">
    <property type="protein sequence ID" value="PTRK_0001240900.1"/>
    <property type="gene ID" value="PTRK_0001240900"/>
</dbReference>
<dbReference type="SMART" id="SM00612">
    <property type="entry name" value="Kelch"/>
    <property type="match status" value="2"/>
</dbReference>
<dbReference type="AlphaFoldDB" id="A0A0N4ZUZ8"/>
<keyword evidence="2" id="KW-0677">Repeat</keyword>
<dbReference type="Gene3D" id="2.120.10.80">
    <property type="entry name" value="Kelch-type beta propeller"/>
    <property type="match status" value="1"/>
</dbReference>
<dbReference type="Proteomes" id="UP000038045">
    <property type="component" value="Unplaced"/>
</dbReference>
<sequence>MDDADNKRLAYYICRKRKKNNHKDSNEIFVAINELRKRLQNETSINECLLNLHYEDIFLVLTNEMLDNFILEDWINFIFKWIYFKPNRKTKDIIFQIFRDLPYKKISPEFIKEKLMTKSEFSFDQTITMYLYGILYLKLKGSNVSNEEIASFNEEAQMCFTDYDKTYYKYENDILNTKFKISSEEYIDLKKELDIHFAKTNQQALQQKINAQNNKKKTPLIYTEKFYAIADIYNSFTRENKNFSFNPYEIKISSIAWLKLPRRHSASVVVGKKIYIFNGYDRLNNSTKETDFVSSYDITKNQWDAMAFKSNTTQRYHSVVLNCPQNEHQAYQLGGKYSDGTIAADVKIYNFEKLEISTIDFELTNQGLYDTRRGLVKDKIFYLFQNKVNKGDTSRILCWDTRAPLSDLTQISAPNLDKLKPNYSVTSYENNIYVLGGEGKDGEILNEIISLDIRNKKYSSLPNMLTKRYNHSSFVYRGTIFVLGGTVDEEYDSTIIETYNIGTKEWGFCGNKIPYSLPSFAGAYYTPNN</sequence>
<evidence type="ECO:0000256" key="1">
    <source>
        <dbReference type="ARBA" id="ARBA00022441"/>
    </source>
</evidence>
<dbReference type="PANTHER" id="PTHR46260">
    <property type="entry name" value="RING-TYPE DOMAIN-CONTAINING PROTEIN"/>
    <property type="match status" value="1"/>
</dbReference>
<evidence type="ECO:0000313" key="4">
    <source>
        <dbReference type="WBParaSite" id="PTRK_0001240900.1"/>
    </source>
</evidence>
<dbReference type="InterPro" id="IPR015915">
    <property type="entry name" value="Kelch-typ_b-propeller"/>
</dbReference>
<accession>A0A0N4ZUZ8</accession>
<keyword evidence="3" id="KW-1185">Reference proteome</keyword>
<proteinExistence type="predicted"/>
<dbReference type="InterPro" id="IPR006652">
    <property type="entry name" value="Kelch_1"/>
</dbReference>
<name>A0A0N4ZUZ8_PARTI</name>
<evidence type="ECO:0000313" key="3">
    <source>
        <dbReference type="Proteomes" id="UP000038045"/>
    </source>
</evidence>
<organism evidence="3 4">
    <name type="scientific">Parastrongyloides trichosuri</name>
    <name type="common">Possum-specific nematode worm</name>
    <dbReference type="NCBI Taxonomy" id="131310"/>
    <lineage>
        <taxon>Eukaryota</taxon>
        <taxon>Metazoa</taxon>
        <taxon>Ecdysozoa</taxon>
        <taxon>Nematoda</taxon>
        <taxon>Chromadorea</taxon>
        <taxon>Rhabditida</taxon>
        <taxon>Tylenchina</taxon>
        <taxon>Panagrolaimomorpha</taxon>
        <taxon>Strongyloidoidea</taxon>
        <taxon>Strongyloididae</taxon>
        <taxon>Parastrongyloides</taxon>
    </lineage>
</organism>
<dbReference type="Pfam" id="PF01344">
    <property type="entry name" value="Kelch_1"/>
    <property type="match status" value="2"/>
</dbReference>